<dbReference type="EMBL" id="HBGH01007802">
    <property type="protein sequence ID" value="CAD9232193.1"/>
    <property type="molecule type" value="Transcribed_RNA"/>
</dbReference>
<proteinExistence type="predicted"/>
<sequence length="600" mass="66810">MKAERCCSAWYNAALAHFQTDGDLQAVWSALTWAVELGVLPVLSPVNSEVSSSSSKRTKLGEPTIPESRVWRALRTVEAAAKEMKFNPTNEEDLIVANRWVAGASDVIQLTVAVLQISDDSELVLHALSACTSVLNIWENWNRSAELILGGQGAIEMIHRMSHQLSEHRARANVLEAVQHATRGRDEAAMNCLEREKIASRGNYLPASYLAGALSFSNLRLNAMDDIQRYLGKCLQLQYRATDSAALIGRFMMFAVETSSGPVREDLLDMCSKHWEVVIRQNSDNTLSSGAMWCMARLAGLCGRWKQRFRWLSLLYHTTLHKSPINKSKKLPLPSLWIGVRSMARPCNVSSPWITYSILQAITYCKPDDEIAGILSEIAEMNPTIFMESNIPLPLWTLLKPHLPESICAALTGEGSPESPILRIQRITLLLDNVNLDTLEQAEASIQDALITIQACSNVSAYTQAILESIFLNYRSLVYVSKGDLANGLLEASVARMRLQDAAVMRSVYPEAVCIGILEMNLCVVRFMMGRIEDACIQWLKFRGFVVGANGSISRPSHESPDPLVSPQQVEHWSAVDFFCKEMLKRHRAAAGNRDEMIMD</sequence>
<organism evidence="1">
    <name type="scientific">Compsopogon caeruleus</name>
    <dbReference type="NCBI Taxonomy" id="31354"/>
    <lineage>
        <taxon>Eukaryota</taxon>
        <taxon>Rhodophyta</taxon>
        <taxon>Compsopogonophyceae</taxon>
        <taxon>Compsopogonales</taxon>
        <taxon>Compsopogonaceae</taxon>
        <taxon>Compsopogon</taxon>
    </lineage>
</organism>
<protein>
    <submittedName>
        <fullName evidence="1">Uncharacterized protein</fullName>
    </submittedName>
</protein>
<name>A0A7S1TEP8_9RHOD</name>
<gene>
    <name evidence="1" type="ORF">CCAE0312_LOCUS4274</name>
</gene>
<dbReference type="AlphaFoldDB" id="A0A7S1TEP8"/>
<accession>A0A7S1TEP8</accession>
<evidence type="ECO:0000313" key="1">
    <source>
        <dbReference type="EMBL" id="CAD9232193.1"/>
    </source>
</evidence>
<reference evidence="1" key="1">
    <citation type="submission" date="2021-01" db="EMBL/GenBank/DDBJ databases">
        <authorList>
            <person name="Corre E."/>
            <person name="Pelletier E."/>
            <person name="Niang G."/>
            <person name="Scheremetjew M."/>
            <person name="Finn R."/>
            <person name="Kale V."/>
            <person name="Holt S."/>
            <person name="Cochrane G."/>
            <person name="Meng A."/>
            <person name="Brown T."/>
            <person name="Cohen L."/>
        </authorList>
    </citation>
    <scope>NUCLEOTIDE SEQUENCE</scope>
    <source>
        <strain evidence="1">SAG 36.94</strain>
    </source>
</reference>